<dbReference type="Pfam" id="PF12728">
    <property type="entry name" value="HTH_17"/>
    <property type="match status" value="1"/>
</dbReference>
<dbReference type="EMBL" id="CP036278">
    <property type="protein sequence ID" value="QDU58546.1"/>
    <property type="molecule type" value="Genomic_DNA"/>
</dbReference>
<name>A0A518AUZ9_9BACT</name>
<accession>A0A518AUZ9</accession>
<dbReference type="Proteomes" id="UP000315750">
    <property type="component" value="Chromosome"/>
</dbReference>
<protein>
    <submittedName>
        <fullName evidence="2">Helix-turn-helix domain protein</fullName>
    </submittedName>
</protein>
<dbReference type="OrthoDB" id="291753at2"/>
<dbReference type="SUPFAM" id="SSF46955">
    <property type="entry name" value="Putative DNA-binding domain"/>
    <property type="match status" value="1"/>
</dbReference>
<feature type="domain" description="Helix-turn-helix" evidence="1">
    <location>
        <begin position="15"/>
        <end position="64"/>
    </location>
</feature>
<evidence type="ECO:0000259" key="1">
    <source>
        <dbReference type="Pfam" id="PF12728"/>
    </source>
</evidence>
<reference evidence="2 3" key="1">
    <citation type="submission" date="2019-02" db="EMBL/GenBank/DDBJ databases">
        <title>Deep-cultivation of Planctomycetes and their phenomic and genomic characterization uncovers novel biology.</title>
        <authorList>
            <person name="Wiegand S."/>
            <person name="Jogler M."/>
            <person name="Boedeker C."/>
            <person name="Pinto D."/>
            <person name="Vollmers J."/>
            <person name="Rivas-Marin E."/>
            <person name="Kohn T."/>
            <person name="Peeters S.H."/>
            <person name="Heuer A."/>
            <person name="Rast P."/>
            <person name="Oberbeckmann S."/>
            <person name="Bunk B."/>
            <person name="Jeske O."/>
            <person name="Meyerdierks A."/>
            <person name="Storesund J.E."/>
            <person name="Kallscheuer N."/>
            <person name="Luecker S."/>
            <person name="Lage O.M."/>
            <person name="Pohl T."/>
            <person name="Merkel B.J."/>
            <person name="Hornburger P."/>
            <person name="Mueller R.-W."/>
            <person name="Bruemmer F."/>
            <person name="Labrenz M."/>
            <person name="Spormann A.M."/>
            <person name="Op den Camp H."/>
            <person name="Overmann J."/>
            <person name="Amann R."/>
            <person name="Jetten M.S.M."/>
            <person name="Mascher T."/>
            <person name="Medema M.H."/>
            <person name="Devos D.P."/>
            <person name="Kaster A.-K."/>
            <person name="Ovreas L."/>
            <person name="Rohde M."/>
            <person name="Galperin M.Y."/>
            <person name="Jogler C."/>
        </authorList>
    </citation>
    <scope>NUCLEOTIDE SEQUENCE [LARGE SCALE GENOMIC DNA]</scope>
    <source>
        <strain evidence="2 3">Pan181</strain>
    </source>
</reference>
<dbReference type="RefSeq" id="WP_145250675.1">
    <property type="nucleotide sequence ID" value="NZ_CP036278.1"/>
</dbReference>
<dbReference type="InterPro" id="IPR009061">
    <property type="entry name" value="DNA-bd_dom_put_sf"/>
</dbReference>
<keyword evidence="3" id="KW-1185">Reference proteome</keyword>
<sequence length="70" mass="7602">MSTAPHISESDPLALTKAELARALGISERHLHTLDSTGRLGPRAIRLNRSVRYVRSEVEAWLAAGAPPTE</sequence>
<evidence type="ECO:0000313" key="2">
    <source>
        <dbReference type="EMBL" id="QDU58546.1"/>
    </source>
</evidence>
<proteinExistence type="predicted"/>
<dbReference type="KEGG" id="amuc:Pan181_47840"/>
<organism evidence="2 3">
    <name type="scientific">Aeoliella mucimassa</name>
    <dbReference type="NCBI Taxonomy" id="2527972"/>
    <lineage>
        <taxon>Bacteria</taxon>
        <taxon>Pseudomonadati</taxon>
        <taxon>Planctomycetota</taxon>
        <taxon>Planctomycetia</taxon>
        <taxon>Pirellulales</taxon>
        <taxon>Lacipirellulaceae</taxon>
        <taxon>Aeoliella</taxon>
    </lineage>
</organism>
<dbReference type="InterPro" id="IPR041657">
    <property type="entry name" value="HTH_17"/>
</dbReference>
<evidence type="ECO:0000313" key="3">
    <source>
        <dbReference type="Proteomes" id="UP000315750"/>
    </source>
</evidence>
<gene>
    <name evidence="2" type="ORF">Pan181_47840</name>
</gene>
<dbReference type="AlphaFoldDB" id="A0A518AUZ9"/>